<organism evidence="2 3">
    <name type="scientific">Schaedlerella arabinosiphila</name>
    <dbReference type="NCBI Taxonomy" id="2044587"/>
    <lineage>
        <taxon>Bacteria</taxon>
        <taxon>Bacillati</taxon>
        <taxon>Bacillota</taxon>
        <taxon>Clostridia</taxon>
        <taxon>Lachnospirales</taxon>
        <taxon>Lachnospiraceae</taxon>
        <taxon>Schaedlerella</taxon>
    </lineage>
</organism>
<evidence type="ECO:0000313" key="4">
    <source>
        <dbReference type="Proteomes" id="UP000474104"/>
    </source>
</evidence>
<keyword evidence="3" id="KW-1185">Reference proteome</keyword>
<comment type="caution">
    <text evidence="2">The sequence shown here is derived from an EMBL/GenBank/DDBJ whole genome shotgun (WGS) entry which is preliminary data.</text>
</comment>
<accession>N2AYU0</accession>
<dbReference type="AlphaFoldDB" id="N2AYU0"/>
<name>N2AYU0_9FIRM</name>
<dbReference type="EMBL" id="VIRB01000034">
    <property type="protein sequence ID" value="NDO68053.1"/>
    <property type="molecule type" value="Genomic_DNA"/>
</dbReference>
<evidence type="ECO:0000313" key="1">
    <source>
        <dbReference type="EMBL" id="NDO68053.1"/>
    </source>
</evidence>
<evidence type="ECO:0000313" key="3">
    <source>
        <dbReference type="Proteomes" id="UP000274920"/>
    </source>
</evidence>
<sequence length="49" mass="5171">MSRLLRSSRMGLLLTAAGLAMMGFGIYRGEAAVVLEKAINICLECIGIG</sequence>
<dbReference type="Proteomes" id="UP000274920">
    <property type="component" value="Unassembled WGS sequence"/>
</dbReference>
<evidence type="ECO:0000313" key="2">
    <source>
        <dbReference type="EMBL" id="RRK32763.1"/>
    </source>
</evidence>
<dbReference type="Proteomes" id="UP000474104">
    <property type="component" value="Unassembled WGS sequence"/>
</dbReference>
<accession>A0A3R8LGC6</accession>
<reference evidence="2" key="1">
    <citation type="submission" date="2018-10" db="EMBL/GenBank/DDBJ databases">
        <title>Schaedlerella arabinophila gen. nov. sp. nov., isolated from the mouse intestinal tract and comparative analysis with the genome of the closely related altered Schaedler flora strain ASF502.</title>
        <authorList>
            <person name="Miyake S."/>
            <person name="Soh M."/>
            <person name="Seedorf H."/>
        </authorList>
    </citation>
    <scope>NUCLEOTIDE SEQUENCE [LARGE SCALE GENOMIC DNA]</scope>
    <source>
        <strain evidence="2">DSM 106076</strain>
    </source>
</reference>
<dbReference type="InterPro" id="IPR047708">
    <property type="entry name" value="CD1871A-like"/>
</dbReference>
<dbReference type="eggNOG" id="ENOG5031G0V">
    <property type="taxonomic scope" value="Bacteria"/>
</dbReference>
<gene>
    <name evidence="2" type="ORF">EBB54_16410</name>
    <name evidence="1" type="ORF">FMM80_04745</name>
</gene>
<reference evidence="1 4" key="2">
    <citation type="submission" date="2019-07" db="EMBL/GenBank/DDBJ databases">
        <title>Draft genome sequences of 15 bacterial species constituting the stable defined intestinal microbiota of the GM15 gnotobiotic mouse model.</title>
        <authorList>
            <person name="Elie C."/>
            <person name="Mathieu A."/>
            <person name="Saliou A."/>
            <person name="Darnaud M."/>
            <person name="Leulier F."/>
            <person name="Tamellini A."/>
        </authorList>
    </citation>
    <scope>NUCLEOTIDE SEQUENCE [LARGE SCALE GENOMIC DNA]</scope>
    <source>
        <strain evidence="4">ASF 502</strain>
        <strain evidence="1">MD300</strain>
    </source>
</reference>
<dbReference type="STRING" id="2044587.C824_01330"/>
<protein>
    <submittedName>
        <fullName evidence="2">Thioredoxin</fullName>
    </submittedName>
</protein>
<proteinExistence type="predicted"/>
<dbReference type="HOGENOM" id="CLU_209121_0_1_9"/>
<dbReference type="EMBL" id="RHJS01000002">
    <property type="protein sequence ID" value="RRK32763.1"/>
    <property type="molecule type" value="Genomic_DNA"/>
</dbReference>
<dbReference type="NCBIfam" id="NF040920">
    <property type="entry name" value="CD1871A_fam"/>
    <property type="match status" value="1"/>
</dbReference>